<evidence type="ECO:0000313" key="12">
    <source>
        <dbReference type="EMBL" id="TDF99709.1"/>
    </source>
</evidence>
<comment type="caution">
    <text evidence="12">The sequence shown here is derived from an EMBL/GenBank/DDBJ whole genome shotgun (WGS) entry which is preliminary data.</text>
</comment>
<protein>
    <recommendedName>
        <fullName evidence="9">Transcriptional regulatory protein</fullName>
    </recommendedName>
</protein>
<evidence type="ECO:0000256" key="4">
    <source>
        <dbReference type="ARBA" id="ARBA00023012"/>
    </source>
</evidence>
<keyword evidence="8 9" id="KW-0804">Transcription</keyword>
<dbReference type="GO" id="GO:0003677">
    <property type="term" value="F:DNA binding"/>
    <property type="evidence" value="ECO:0007669"/>
    <property type="project" value="UniProtKB-KW"/>
</dbReference>
<dbReference type="SMART" id="SM00448">
    <property type="entry name" value="REC"/>
    <property type="match status" value="1"/>
</dbReference>
<keyword evidence="4 9" id="KW-0902">Two-component regulatory system</keyword>
<keyword evidence="13" id="KW-1185">Reference proteome</keyword>
<evidence type="ECO:0000256" key="10">
    <source>
        <dbReference type="PROSITE-ProRule" id="PRU00169"/>
    </source>
</evidence>
<dbReference type="PANTHER" id="PTHR45526">
    <property type="entry name" value="TRANSCRIPTIONAL REGULATORY PROTEIN DPIA"/>
    <property type="match status" value="1"/>
</dbReference>
<dbReference type="InterPro" id="IPR001789">
    <property type="entry name" value="Sig_transdc_resp-reg_receiver"/>
</dbReference>
<evidence type="ECO:0000259" key="11">
    <source>
        <dbReference type="PROSITE" id="PS50110"/>
    </source>
</evidence>
<evidence type="ECO:0000256" key="8">
    <source>
        <dbReference type="ARBA" id="ARBA00023163"/>
    </source>
</evidence>
<accession>A0A4R5KUU5</accession>
<reference evidence="12 13" key="1">
    <citation type="submission" date="2019-03" db="EMBL/GenBank/DDBJ databases">
        <title>This is whole genome sequence of Paenibacillus sp MS74 strain.</title>
        <authorList>
            <person name="Trinh H.N."/>
        </authorList>
    </citation>
    <scope>NUCLEOTIDE SEQUENCE [LARGE SCALE GENOMIC DNA]</scope>
    <source>
        <strain evidence="12 13">MS74</strain>
    </source>
</reference>
<dbReference type="GO" id="GO:0000156">
    <property type="term" value="F:phosphorelay response regulator activity"/>
    <property type="evidence" value="ECO:0007669"/>
    <property type="project" value="TreeGrafter"/>
</dbReference>
<dbReference type="AlphaFoldDB" id="A0A4R5KUU5"/>
<dbReference type="InterPro" id="IPR036388">
    <property type="entry name" value="WH-like_DNA-bd_sf"/>
</dbReference>
<dbReference type="Pfam" id="PF00072">
    <property type="entry name" value="Response_reg"/>
    <property type="match status" value="1"/>
</dbReference>
<dbReference type="Gene3D" id="1.10.10.10">
    <property type="entry name" value="Winged helix-like DNA-binding domain superfamily/Winged helix DNA-binding domain"/>
    <property type="match status" value="1"/>
</dbReference>
<feature type="domain" description="Response regulatory" evidence="11">
    <location>
        <begin position="10"/>
        <end position="126"/>
    </location>
</feature>
<dbReference type="InterPro" id="IPR051271">
    <property type="entry name" value="2C-system_Tx_regulators"/>
</dbReference>
<dbReference type="InterPro" id="IPR024187">
    <property type="entry name" value="Sig_transdc_resp-reg_cit/mal"/>
</dbReference>
<dbReference type="PIRSF" id="PIRSF006171">
    <property type="entry name" value="RR_citrat_malat"/>
    <property type="match status" value="1"/>
</dbReference>
<dbReference type="SUPFAM" id="SSF52172">
    <property type="entry name" value="CheY-like"/>
    <property type="match status" value="1"/>
</dbReference>
<dbReference type="OrthoDB" id="9759232at2"/>
<proteinExistence type="predicted"/>
<keyword evidence="5 9" id="KW-0805">Transcription regulation</keyword>
<dbReference type="Pfam" id="PF20714">
    <property type="entry name" value="HTH_64"/>
    <property type="match status" value="1"/>
</dbReference>
<keyword evidence="7 9" id="KW-0010">Activator</keyword>
<dbReference type="Proteomes" id="UP000295636">
    <property type="component" value="Unassembled WGS sequence"/>
</dbReference>
<keyword evidence="6 9" id="KW-0238">DNA-binding</keyword>
<dbReference type="PANTHER" id="PTHR45526:SF1">
    <property type="entry name" value="TRANSCRIPTIONAL REGULATORY PROTEIN DCUR-RELATED"/>
    <property type="match status" value="1"/>
</dbReference>
<gene>
    <name evidence="12" type="ORF">E1757_07745</name>
</gene>
<feature type="modified residue" description="4-aspartylphosphate" evidence="10">
    <location>
        <position position="61"/>
    </location>
</feature>
<evidence type="ECO:0000256" key="5">
    <source>
        <dbReference type="ARBA" id="ARBA00023015"/>
    </source>
</evidence>
<dbReference type="Gene3D" id="3.40.50.2300">
    <property type="match status" value="1"/>
</dbReference>
<evidence type="ECO:0000256" key="7">
    <source>
        <dbReference type="ARBA" id="ARBA00023159"/>
    </source>
</evidence>
<keyword evidence="2 9" id="KW-0963">Cytoplasm</keyword>
<evidence type="ECO:0000313" key="13">
    <source>
        <dbReference type="Proteomes" id="UP000295636"/>
    </source>
</evidence>
<name>A0A4R5KUU5_9BACL</name>
<evidence type="ECO:0000256" key="9">
    <source>
        <dbReference type="PIRNR" id="PIRNR006171"/>
    </source>
</evidence>
<keyword evidence="3 10" id="KW-0597">Phosphoprotein</keyword>
<evidence type="ECO:0000256" key="1">
    <source>
        <dbReference type="ARBA" id="ARBA00004496"/>
    </source>
</evidence>
<organism evidence="12 13">
    <name type="scientific">Paenibacillus piri</name>
    <dbReference type="NCBI Taxonomy" id="2547395"/>
    <lineage>
        <taxon>Bacteria</taxon>
        <taxon>Bacillati</taxon>
        <taxon>Bacillota</taxon>
        <taxon>Bacilli</taxon>
        <taxon>Bacillales</taxon>
        <taxon>Paenibacillaceae</taxon>
        <taxon>Paenibacillus</taxon>
    </lineage>
</organism>
<evidence type="ECO:0000256" key="6">
    <source>
        <dbReference type="ARBA" id="ARBA00023125"/>
    </source>
</evidence>
<dbReference type="InterPro" id="IPR048714">
    <property type="entry name" value="DpiA-like_HTH"/>
</dbReference>
<comment type="subcellular location">
    <subcellularLocation>
        <location evidence="1 9">Cytoplasm</location>
    </subcellularLocation>
</comment>
<evidence type="ECO:0000256" key="2">
    <source>
        <dbReference type="ARBA" id="ARBA00022490"/>
    </source>
</evidence>
<sequence length="235" mass="26392">MNEATEVPIQVLIIEDDERIAEINRRFVEKVPGFAVVGIATDESQALTQLEVLEPDLVLLDIYFPDANGLELLQLIRRQERQPDVIMITAAKEVEAVKSAIRGGVFDFIMKPLLFNRLQDTLLRFRHYHQTMARLHSEQGCVNQDEVDQLLQGAVKKESGSGYLPKGIDKLTLDKVILAMNECPAPVTAEQAAALIGVSRSTARRYLEHLVSKGQLRADLSYGDVGRPERVYRKL</sequence>
<dbReference type="GO" id="GO:0003700">
    <property type="term" value="F:DNA-binding transcription factor activity"/>
    <property type="evidence" value="ECO:0007669"/>
    <property type="project" value="InterPro"/>
</dbReference>
<dbReference type="InterPro" id="IPR011006">
    <property type="entry name" value="CheY-like_superfamily"/>
</dbReference>
<dbReference type="EMBL" id="SMRT01000002">
    <property type="protein sequence ID" value="TDF99709.1"/>
    <property type="molecule type" value="Genomic_DNA"/>
</dbReference>
<dbReference type="GO" id="GO:0005737">
    <property type="term" value="C:cytoplasm"/>
    <property type="evidence" value="ECO:0007669"/>
    <property type="project" value="UniProtKB-SubCell"/>
</dbReference>
<dbReference type="RefSeq" id="WP_133226352.1">
    <property type="nucleotide sequence ID" value="NZ_SMRT01000002.1"/>
</dbReference>
<evidence type="ECO:0000256" key="3">
    <source>
        <dbReference type="ARBA" id="ARBA00022553"/>
    </source>
</evidence>
<dbReference type="PROSITE" id="PS50110">
    <property type="entry name" value="RESPONSE_REGULATORY"/>
    <property type="match status" value="1"/>
</dbReference>
<dbReference type="CDD" id="cd19925">
    <property type="entry name" value="REC_citrate_TCS"/>
    <property type="match status" value="1"/>
</dbReference>